<feature type="domain" description="Thymidylate synthase/dCMP hydroxymethylase" evidence="8">
    <location>
        <begin position="4"/>
        <end position="316"/>
    </location>
</feature>
<dbReference type="PANTHER" id="PTHR11548:SF9">
    <property type="entry name" value="THYMIDYLATE SYNTHASE"/>
    <property type="match status" value="1"/>
</dbReference>
<evidence type="ECO:0000256" key="3">
    <source>
        <dbReference type="ARBA" id="ARBA00022603"/>
    </source>
</evidence>
<dbReference type="PROSITE" id="PS00091">
    <property type="entry name" value="THYMIDYLATE_SYNTHASE"/>
    <property type="match status" value="1"/>
</dbReference>
<dbReference type="InterPro" id="IPR036926">
    <property type="entry name" value="Thymidate_synth/dCMP_Mease_sf"/>
</dbReference>
<dbReference type="InterPro" id="IPR000398">
    <property type="entry name" value="Thymidylate_synthase"/>
</dbReference>
<feature type="binding site" evidence="6">
    <location>
        <position position="221"/>
    </location>
    <ligand>
        <name>(6R)-5,10-methylene-5,6,7,8-tetrahydrofolate</name>
        <dbReference type="ChEBI" id="CHEBI:15636"/>
    </ligand>
</feature>
<dbReference type="GO" id="GO:0005829">
    <property type="term" value="C:cytosol"/>
    <property type="evidence" value="ECO:0007669"/>
    <property type="project" value="TreeGrafter"/>
</dbReference>
<dbReference type="PRINTS" id="PR00108">
    <property type="entry name" value="THYMDSNTHASE"/>
</dbReference>
<feature type="active site" evidence="7">
    <location>
        <position position="198"/>
    </location>
</feature>
<dbReference type="InterPro" id="IPR045097">
    <property type="entry name" value="Thymidate_synth/dCMP_Mease"/>
</dbReference>
<proteinExistence type="inferred from homology"/>
<protein>
    <recommendedName>
        <fullName evidence="1 6">Thymidylate synthase</fullName>
        <shortName evidence="6">TS</shortName>
        <shortName evidence="6">TSase</shortName>
        <ecNumber evidence="1 6">2.1.1.45</ecNumber>
    </recommendedName>
</protein>
<keyword evidence="5 6" id="KW-0545">Nucleotide biosynthesis</keyword>
<dbReference type="RefSeq" id="WP_317694771.1">
    <property type="nucleotide sequence ID" value="NZ_AP026801.1"/>
</dbReference>
<comment type="pathway">
    <text evidence="6">Pyrimidine metabolism; dTTP biosynthesis.</text>
</comment>
<feature type="binding site" description="in other chain" evidence="6">
    <location>
        <position position="23"/>
    </location>
    <ligand>
        <name>dUMP</name>
        <dbReference type="ChEBI" id="CHEBI:246422"/>
        <note>ligand shared between dimeric partners</note>
    </ligand>
</feature>
<comment type="similarity">
    <text evidence="6">Belongs to the thymidylate synthase family. Bacterial-type ThyA subfamily.</text>
</comment>
<dbReference type="Proteomes" id="UP001321804">
    <property type="component" value="Chromosome"/>
</dbReference>
<dbReference type="NCBIfam" id="TIGR03284">
    <property type="entry name" value="thym_sym"/>
    <property type="match status" value="1"/>
</dbReference>
<feature type="active site" description="Nucleophile" evidence="6">
    <location>
        <position position="198"/>
    </location>
</feature>
<dbReference type="InterPro" id="IPR020940">
    <property type="entry name" value="Thymidylate_synthase_AS"/>
</dbReference>
<evidence type="ECO:0000256" key="1">
    <source>
        <dbReference type="ARBA" id="ARBA00011947"/>
    </source>
</evidence>
<dbReference type="GO" id="GO:0032259">
    <property type="term" value="P:methylation"/>
    <property type="evidence" value="ECO:0007669"/>
    <property type="project" value="UniProtKB-KW"/>
</dbReference>
<evidence type="ECO:0000256" key="5">
    <source>
        <dbReference type="ARBA" id="ARBA00022727"/>
    </source>
</evidence>
<dbReference type="HAMAP" id="MF_00008">
    <property type="entry name" value="Thymidy_synth_bact"/>
    <property type="match status" value="1"/>
</dbReference>
<feature type="binding site" evidence="6">
    <location>
        <position position="315"/>
    </location>
    <ligand>
        <name>(6R)-5,10-methylene-5,6,7,8-tetrahydrofolate</name>
        <dbReference type="ChEBI" id="CHEBI:15636"/>
    </ligand>
</feature>
<dbReference type="PANTHER" id="PTHR11548">
    <property type="entry name" value="THYMIDYLATE SYNTHASE 1"/>
    <property type="match status" value="1"/>
</dbReference>
<comment type="function">
    <text evidence="6">Catalyzes the reductive methylation of 2'-deoxyuridine-5'-monophosphate (dUMP) to 2'-deoxythymidine-5'-monophosphate (dTMP) while utilizing 5,10-methylenetetrahydrofolate (mTHF) as the methyl donor and reductant in the reaction, yielding dihydrofolate (DHF) as a by-product. This enzymatic reaction provides an intracellular de novo source of dTMP, an essential precursor for DNA biosynthesis.</text>
</comment>
<dbReference type="GO" id="GO:0006231">
    <property type="term" value="P:dTMP biosynthetic process"/>
    <property type="evidence" value="ECO:0007669"/>
    <property type="project" value="UniProtKB-UniRule"/>
</dbReference>
<keyword evidence="3 6" id="KW-0489">Methyltransferase</keyword>
<feature type="binding site" description="in other chain" evidence="6">
    <location>
        <begin position="218"/>
        <end position="221"/>
    </location>
    <ligand>
        <name>dUMP</name>
        <dbReference type="ChEBI" id="CHEBI:246422"/>
        <note>ligand shared between dimeric partners</note>
    </ligand>
</feature>
<reference evidence="9 10" key="1">
    <citation type="journal article" date="2023" name="Microbiol. Spectr.">
        <title>Symbiosis of Carpenter Bees with Uncharacterized Lactic Acid Bacteria Showing NAD Auxotrophy.</title>
        <authorList>
            <person name="Kawasaki S."/>
            <person name="Ozawa K."/>
            <person name="Mori T."/>
            <person name="Yamamoto A."/>
            <person name="Ito M."/>
            <person name="Ohkuma M."/>
            <person name="Sakamoto M."/>
            <person name="Matsutani M."/>
        </authorList>
    </citation>
    <scope>NUCLEOTIDE SEQUENCE [LARGE SCALE GENOMIC DNA]</scope>
    <source>
        <strain evidence="9 10">KimC2</strain>
    </source>
</reference>
<evidence type="ECO:0000313" key="9">
    <source>
        <dbReference type="EMBL" id="BDR56535.1"/>
    </source>
</evidence>
<dbReference type="GO" id="GO:0006235">
    <property type="term" value="P:dTTP biosynthetic process"/>
    <property type="evidence" value="ECO:0007669"/>
    <property type="project" value="UniProtKB-UniRule"/>
</dbReference>
<dbReference type="SUPFAM" id="SSF55831">
    <property type="entry name" value="Thymidylate synthase/dCMP hydroxymethylase"/>
    <property type="match status" value="1"/>
</dbReference>
<comment type="subunit">
    <text evidence="6">Homodimer.</text>
</comment>
<sequence length="316" mass="36659">MSEKTYLELAQEILTTGNKKDDRTKTGTLSLFGRQLRFDLSEGFPILTTKRVPFSLIKSELLWFIHGDTNIRYLLQNNNHIWDEWAFEKYIQSNDYHGPDMTDFGNRSQHDENFKKIYEAEIKKFTENILADVNFAKQYGNLGNIYGKQWRAWKTSRGTHIDQLQEAIETIKHHPDSRRIIVTAWNPEDVPTMALPPCHTMYQFYVDHGKLSLQMYQRSADLFLGVPFNIASYALLNHLIANLTNLKVGELIIDFGDVHIYLNHLKQFEQQLQNPILSMPEIKINPNVKSIDDYQIDDIELLNYHSAGKISAPVAV</sequence>
<dbReference type="NCBIfam" id="NF002496">
    <property type="entry name" value="PRK01827.1-2"/>
    <property type="match status" value="1"/>
</dbReference>
<feature type="binding site" description="in other chain" evidence="6">
    <location>
        <begin position="259"/>
        <end position="261"/>
    </location>
    <ligand>
        <name>dUMP</name>
        <dbReference type="ChEBI" id="CHEBI:246422"/>
        <note>ligand shared between dimeric partners</note>
    </ligand>
</feature>
<dbReference type="InterPro" id="IPR023451">
    <property type="entry name" value="Thymidate_synth/dCMP_Mease_dom"/>
</dbReference>
<keyword evidence="10" id="KW-1185">Reference proteome</keyword>
<evidence type="ECO:0000256" key="7">
    <source>
        <dbReference type="PROSITE-ProRule" id="PRU10016"/>
    </source>
</evidence>
<dbReference type="CDD" id="cd00351">
    <property type="entry name" value="TS_Pyrimidine_HMase"/>
    <property type="match status" value="1"/>
</dbReference>
<organism evidence="9 10">
    <name type="scientific">Xylocopilactobacillus apis</name>
    <dbReference type="NCBI Taxonomy" id="2932183"/>
    <lineage>
        <taxon>Bacteria</taxon>
        <taxon>Bacillati</taxon>
        <taxon>Bacillota</taxon>
        <taxon>Bacilli</taxon>
        <taxon>Lactobacillales</taxon>
        <taxon>Lactobacillaceae</taxon>
        <taxon>Xylocopilactobacillus</taxon>
    </lineage>
</organism>
<dbReference type="EC" id="2.1.1.45" evidence="1 6"/>
<feature type="binding site" description="in other chain" evidence="6">
    <location>
        <position position="229"/>
    </location>
    <ligand>
        <name>dUMP</name>
        <dbReference type="ChEBI" id="CHEBI:246422"/>
        <note>ligand shared between dimeric partners</note>
    </ligand>
</feature>
<dbReference type="AlphaFoldDB" id="A0AAU9DA56"/>
<dbReference type="EMBL" id="AP026801">
    <property type="protein sequence ID" value="BDR56535.1"/>
    <property type="molecule type" value="Genomic_DNA"/>
</dbReference>
<dbReference type="KEGG" id="xak:KIMC2_10970"/>
<accession>A0AAU9DA56</accession>
<dbReference type="GO" id="GO:0004799">
    <property type="term" value="F:thymidylate synthase activity"/>
    <property type="evidence" value="ECO:0007669"/>
    <property type="project" value="UniProtKB-UniRule"/>
</dbReference>
<evidence type="ECO:0000259" key="8">
    <source>
        <dbReference type="Pfam" id="PF00303"/>
    </source>
</evidence>
<evidence type="ECO:0000256" key="4">
    <source>
        <dbReference type="ARBA" id="ARBA00022679"/>
    </source>
</evidence>
<keyword evidence="2 6" id="KW-0963">Cytoplasm</keyword>
<keyword evidence="4 6" id="KW-0808">Transferase</keyword>
<dbReference type="Gene3D" id="3.30.572.10">
    <property type="entry name" value="Thymidylate synthase/dCMP hydroxymethylase domain"/>
    <property type="match status" value="1"/>
</dbReference>
<evidence type="ECO:0000256" key="2">
    <source>
        <dbReference type="ARBA" id="ARBA00022490"/>
    </source>
</evidence>
<dbReference type="Pfam" id="PF00303">
    <property type="entry name" value="Thymidylat_synt"/>
    <property type="match status" value="1"/>
</dbReference>
<comment type="subcellular location">
    <subcellularLocation>
        <location evidence="6">Cytoplasm</location>
    </subcellularLocation>
</comment>
<feature type="binding site" evidence="6">
    <location>
        <begin position="178"/>
        <end position="179"/>
    </location>
    <ligand>
        <name>dUMP</name>
        <dbReference type="ChEBI" id="CHEBI:246422"/>
        <note>ligand shared between dimeric partners</note>
    </ligand>
</feature>
<comment type="catalytic activity">
    <reaction evidence="6">
        <text>dUMP + (6R)-5,10-methylene-5,6,7,8-tetrahydrofolate = 7,8-dihydrofolate + dTMP</text>
        <dbReference type="Rhea" id="RHEA:12104"/>
        <dbReference type="ChEBI" id="CHEBI:15636"/>
        <dbReference type="ChEBI" id="CHEBI:57451"/>
        <dbReference type="ChEBI" id="CHEBI:63528"/>
        <dbReference type="ChEBI" id="CHEBI:246422"/>
        <dbReference type="EC" id="2.1.1.45"/>
    </reaction>
</comment>
<comment type="caution">
    <text evidence="6">Lacks conserved residue(s) required for the propagation of feature annotation.</text>
</comment>
<name>A0AAU9DA56_9LACO</name>
<evidence type="ECO:0000313" key="10">
    <source>
        <dbReference type="Proteomes" id="UP001321804"/>
    </source>
</evidence>
<gene>
    <name evidence="6 9" type="primary">thyA</name>
    <name evidence="9" type="ORF">KIMC2_10970</name>
</gene>
<evidence type="ECO:0000256" key="6">
    <source>
        <dbReference type="HAMAP-Rule" id="MF_00008"/>
    </source>
</evidence>